<evidence type="ECO:0000313" key="4">
    <source>
        <dbReference type="Proteomes" id="UP000649753"/>
    </source>
</evidence>
<dbReference type="PANTHER" id="PTHR11699">
    <property type="entry name" value="ALDEHYDE DEHYDROGENASE-RELATED"/>
    <property type="match status" value="1"/>
</dbReference>
<dbReference type="AlphaFoldDB" id="A0A927R6U9"/>
<keyword evidence="1 3" id="KW-0560">Oxidoreductase</keyword>
<feature type="domain" description="Aldehyde dehydrogenase" evidence="2">
    <location>
        <begin position="19"/>
        <end position="467"/>
    </location>
</feature>
<dbReference type="EC" id="1.2.1.20" evidence="3"/>
<accession>A0A927R6U9</accession>
<dbReference type="Gene3D" id="3.40.309.10">
    <property type="entry name" value="Aldehyde Dehydrogenase, Chain A, domain 2"/>
    <property type="match status" value="1"/>
</dbReference>
<dbReference type="EC" id="1.2.1.16" evidence="3"/>
<dbReference type="CDD" id="cd07078">
    <property type="entry name" value="ALDH"/>
    <property type="match status" value="1"/>
</dbReference>
<dbReference type="RefSeq" id="WP_192768399.1">
    <property type="nucleotide sequence ID" value="NZ_JADBEB010000001.1"/>
</dbReference>
<evidence type="ECO:0000256" key="1">
    <source>
        <dbReference type="ARBA" id="ARBA00023002"/>
    </source>
</evidence>
<dbReference type="InterPro" id="IPR016162">
    <property type="entry name" value="Ald_DH_N"/>
</dbReference>
<dbReference type="InterPro" id="IPR015590">
    <property type="entry name" value="Aldehyde_DH_dom"/>
</dbReference>
<proteinExistence type="predicted"/>
<dbReference type="SUPFAM" id="SSF53720">
    <property type="entry name" value="ALDH-like"/>
    <property type="match status" value="1"/>
</dbReference>
<dbReference type="EMBL" id="JADBEB010000001">
    <property type="protein sequence ID" value="MBE1488819.1"/>
    <property type="molecule type" value="Genomic_DNA"/>
</dbReference>
<organism evidence="3 4">
    <name type="scientific">Plantactinospora soyae</name>
    <dbReference type="NCBI Taxonomy" id="1544732"/>
    <lineage>
        <taxon>Bacteria</taxon>
        <taxon>Bacillati</taxon>
        <taxon>Actinomycetota</taxon>
        <taxon>Actinomycetes</taxon>
        <taxon>Micromonosporales</taxon>
        <taxon>Micromonosporaceae</taxon>
        <taxon>Plantactinospora</taxon>
    </lineage>
</organism>
<evidence type="ECO:0000259" key="2">
    <source>
        <dbReference type="Pfam" id="PF00171"/>
    </source>
</evidence>
<comment type="caution">
    <text evidence="3">The sequence shown here is derived from an EMBL/GenBank/DDBJ whole genome shotgun (WGS) entry which is preliminary data.</text>
</comment>
<dbReference type="InterPro" id="IPR016161">
    <property type="entry name" value="Ald_DH/histidinol_DH"/>
</dbReference>
<evidence type="ECO:0000313" key="3">
    <source>
        <dbReference type="EMBL" id="MBE1488819.1"/>
    </source>
</evidence>
<dbReference type="GO" id="GO:0102810">
    <property type="term" value="F:glutarate-semialdehyde dehydrogenase (NADP+) activity"/>
    <property type="evidence" value="ECO:0007669"/>
    <property type="project" value="UniProtKB-EC"/>
</dbReference>
<sequence>MYQVQQLIGGVWGAGGDAGRLTVLDPVDGTPVSEAPVATEADVGAAVKAARSAAPRWARTSPAERAAALRRAADAIEAVADQLAEVQTAELGRPLALARGGVEAGVSTLRQYAELGPVRGGRSLAGDAGAIDLMVPQPRGIVAVITPWNDPVAVSCGLLGAALVTGNTVVYKPSERTPAAGFLLARLLDEHLPSGVLSLLTGDARVGAALAGQEVDVVAHVGSTATGRSIAAACARSGAKALLENGGSDPLIVDGDVDPRWAAEQAAMGAFANSGQLCVSVERIYVLRSVANRFLGALVQSAKAMRVGPGRDPRSELGPLVDRRHRDHVHGQVQAAVADGASVLLGGTVPDGPGAFYPPTVLGECTDQMLVMREETFGPVAPVMVVESFDEALSRASNSPYGLAATVLTASMSNAQRAWRELPVGTVKINAVFGGAPGGAAEPRGGSGQGFGYGPELLDELTATKAVHIGAPGGEGGRW</sequence>
<dbReference type="Proteomes" id="UP000649753">
    <property type="component" value="Unassembled WGS sequence"/>
</dbReference>
<dbReference type="EC" id="1.2.1.79" evidence="3"/>
<keyword evidence="4" id="KW-1185">Reference proteome</keyword>
<dbReference type="Pfam" id="PF00171">
    <property type="entry name" value="Aldedh"/>
    <property type="match status" value="1"/>
</dbReference>
<name>A0A927R6U9_9ACTN</name>
<dbReference type="InterPro" id="IPR016163">
    <property type="entry name" value="Ald_DH_C"/>
</dbReference>
<protein>
    <submittedName>
        <fullName evidence="3">Succinate-semialdehyde dehydrogenase/glutarate-semialdehyde dehydrogenase</fullName>
        <ecNumber evidence="3">1.2.1.16</ecNumber>
        <ecNumber evidence="3">1.2.1.20</ecNumber>
        <ecNumber evidence="3">1.2.1.79</ecNumber>
    </submittedName>
</protein>
<dbReference type="Gene3D" id="3.40.605.10">
    <property type="entry name" value="Aldehyde Dehydrogenase, Chain A, domain 1"/>
    <property type="match status" value="1"/>
</dbReference>
<dbReference type="GO" id="GO:0036243">
    <property type="term" value="F:succinate-semialdehyde dehydrogenase (NADP+) activity"/>
    <property type="evidence" value="ECO:0007669"/>
    <property type="project" value="UniProtKB-EC"/>
</dbReference>
<gene>
    <name evidence="3" type="ORF">H4W31_004457</name>
</gene>
<reference evidence="3" key="1">
    <citation type="submission" date="2020-10" db="EMBL/GenBank/DDBJ databases">
        <title>Sequencing the genomes of 1000 actinobacteria strains.</title>
        <authorList>
            <person name="Klenk H.-P."/>
        </authorList>
    </citation>
    <scope>NUCLEOTIDE SEQUENCE</scope>
    <source>
        <strain evidence="3">DSM 46832</strain>
    </source>
</reference>